<name>A0A090M1Z5_OSTTA</name>
<dbReference type="EMBL" id="CAID01000006">
    <property type="protein sequence ID" value="CEF98255.1"/>
    <property type="molecule type" value="Genomic_DNA"/>
</dbReference>
<dbReference type="GeneID" id="9835250"/>
<dbReference type="RefSeq" id="XP_003079718.2">
    <property type="nucleotide sequence ID" value="XM_003079670.2"/>
</dbReference>
<comment type="caution">
    <text evidence="2">The sequence shown here is derived from an EMBL/GenBank/DDBJ whole genome shotgun (WGS) entry which is preliminary data.</text>
</comment>
<organism evidence="2 3">
    <name type="scientific">Ostreococcus tauri</name>
    <name type="common">Marine green alga</name>
    <dbReference type="NCBI Taxonomy" id="70448"/>
    <lineage>
        <taxon>Eukaryota</taxon>
        <taxon>Viridiplantae</taxon>
        <taxon>Chlorophyta</taxon>
        <taxon>Mamiellophyceae</taxon>
        <taxon>Mamiellales</taxon>
        <taxon>Bathycoccaceae</taxon>
        <taxon>Ostreococcus</taxon>
    </lineage>
</organism>
<evidence type="ECO:0000313" key="2">
    <source>
        <dbReference type="EMBL" id="CEF98255.1"/>
    </source>
</evidence>
<gene>
    <name evidence="2" type="ORF">OT_ostta06g00960</name>
</gene>
<keyword evidence="3" id="KW-1185">Reference proteome</keyword>
<dbReference type="InParanoid" id="A0A090M1Z5"/>
<sequence>MREDAPTPRRLSAITAIVAVAAVGALAIGVASTTATTDGTTWTRVSSVAMLGEELPEARPTTRARVDLHKRLRGKRVEGIFGRLRAARGRAPRFDPKDFDVDADAVASAARELHRRESYAFVNGELVGDRVRRAWARKHAFVAPWGSEAPPIAILGKARKSEDEDEVETSKKHHHGSKKKDEDEDETSKKHHHGSKKKDAAKESDDDDSKKSKVTKKSKKSKEEDSAKESKGSKKKASKKGKDDDDSATLGKKEGKKSLSLDTPVYIMTLGDKKLKNPDPTMGSTDAERASQLIKLLVREFGTKDVKKHVRLTPGVDVYDWPKNEDTMHYALKTVMANKPKGTQLSALPWISFYTSRDKSGHFADKFAEERNLQTHIGCLFGHMFQWQLASDAGDEEAFMFESDASNQYMIGLPVKSMVSLVDHAPKGYDIIFFDEPKMVTFDKPVRTYKDENGMEINIYAFNQKSGQSGLSASLVSKRFYPKLFKHVAHFGADVVDAMLKVQLCADSMVDASGKFTGFGAGNKPWLKCYWALPAKAAHVKDGKYVYN</sequence>
<reference evidence="3" key="1">
    <citation type="journal article" date="2006" name="Proc. Natl. Acad. Sci. U.S.A.">
        <title>Genome analysis of the smallest free-living eukaryote Ostreococcus tauri unveils many unique features.</title>
        <authorList>
            <person name="Derelle E."/>
            <person name="Ferraz C."/>
            <person name="Rombauts S."/>
            <person name="Rouze P."/>
            <person name="Worden A.Z."/>
            <person name="Robbens S."/>
            <person name="Partensky F."/>
            <person name="Degroeve S."/>
            <person name="Echeynie S."/>
            <person name="Cooke R."/>
            <person name="Saeys Y."/>
            <person name="Wuyts J."/>
            <person name="Jabbari K."/>
            <person name="Bowler C."/>
            <person name="Panaud O."/>
            <person name="Piegu B."/>
            <person name="Ball S.G."/>
            <person name="Ral J.-P."/>
            <person name="Bouget F.-Y."/>
            <person name="Piganeau G."/>
            <person name="De Baets B."/>
            <person name="Picard A."/>
            <person name="Delseny M."/>
            <person name="Demaille J."/>
            <person name="Van de Peer Y."/>
            <person name="Moreau H."/>
        </authorList>
    </citation>
    <scope>NUCLEOTIDE SEQUENCE [LARGE SCALE GENOMIC DNA]</scope>
    <source>
        <strain evidence="3">OTTH 0595 / CCAP 157/2 / RCC745</strain>
    </source>
</reference>
<dbReference type="AlphaFoldDB" id="A0A090M1Z5"/>
<evidence type="ECO:0000256" key="1">
    <source>
        <dbReference type="SAM" id="MobiDB-lite"/>
    </source>
</evidence>
<feature type="compositionally biased region" description="Basic and acidic residues" evidence="1">
    <location>
        <begin position="221"/>
        <end position="232"/>
    </location>
</feature>
<proteinExistence type="predicted"/>
<dbReference type="KEGG" id="ota:OT_ostta06g00960"/>
<evidence type="ECO:0000313" key="3">
    <source>
        <dbReference type="Proteomes" id="UP000009170"/>
    </source>
</evidence>
<protein>
    <submittedName>
        <fullName evidence="2">Unnamed product</fullName>
    </submittedName>
</protein>
<feature type="region of interest" description="Disordered" evidence="1">
    <location>
        <begin position="158"/>
        <end position="256"/>
    </location>
</feature>
<dbReference type="Proteomes" id="UP000009170">
    <property type="component" value="Unassembled WGS sequence"/>
</dbReference>
<feature type="compositionally biased region" description="Basic and acidic residues" evidence="1">
    <location>
        <begin position="197"/>
        <end position="211"/>
    </location>
</feature>
<dbReference type="OrthoDB" id="500682at2759"/>
<accession>A0A090M1Z5</accession>
<reference evidence="2 3" key="2">
    <citation type="journal article" date="2014" name="BMC Genomics">
        <title>An improved genome of the model marine alga Ostreococcus tauri unfolds by assessing Illumina de novo assemblies.</title>
        <authorList>
            <person name="Blanc-Mathieu R."/>
            <person name="Verhelst B."/>
            <person name="Derelle E."/>
            <person name="Rombauts S."/>
            <person name="Bouget F.Y."/>
            <person name="Carre I."/>
            <person name="Chateau A."/>
            <person name="Eyre-Walker A."/>
            <person name="Grimsley N."/>
            <person name="Moreau H."/>
            <person name="Piegu B."/>
            <person name="Rivals E."/>
            <person name="Schackwitz W."/>
            <person name="Van de Peer Y."/>
            <person name="Piganeau G."/>
        </authorList>
    </citation>
    <scope>NUCLEOTIDE SEQUENCE [LARGE SCALE GENOMIC DNA]</scope>
    <source>
        <strain evidence="3">OTTH 0595 / CCAP 157/2 / RCC745</strain>
    </source>
</reference>